<dbReference type="OrthoDB" id="1809613at2"/>
<evidence type="ECO:0000256" key="3">
    <source>
        <dbReference type="ARBA" id="ARBA00022989"/>
    </source>
</evidence>
<evidence type="ECO:0000256" key="2">
    <source>
        <dbReference type="ARBA" id="ARBA00022692"/>
    </source>
</evidence>
<keyword evidence="7" id="KW-1185">Reference proteome</keyword>
<dbReference type="PANTHER" id="PTHR37306">
    <property type="entry name" value="COLICIN V PRODUCTION PROTEIN"/>
    <property type="match status" value="1"/>
</dbReference>
<sequence>MITLIVILSIFLGVIIGYRRSLILQSLHTISTIASLIVAQLCFVPFSKQLHLILPYPSASTEGTNSIFKNINNEDAFYNIMAILILFVMTKVILQIAATVFDFYHQMDFGGKYARYYGMVLGFIESYVVMIIVIASVAVIPVPIFINALHDSSIGNLILTKTPILSDLLVKWLSN</sequence>
<dbReference type="Pfam" id="PF02674">
    <property type="entry name" value="Colicin_V"/>
    <property type="match status" value="1"/>
</dbReference>
<proteinExistence type="predicted"/>
<keyword evidence="2 5" id="KW-0812">Transmembrane</keyword>
<evidence type="ECO:0000313" key="7">
    <source>
        <dbReference type="Proteomes" id="UP000242084"/>
    </source>
</evidence>
<keyword evidence="3 5" id="KW-1133">Transmembrane helix</keyword>
<dbReference type="RefSeq" id="WP_095088570.1">
    <property type="nucleotide sequence ID" value="NZ_BMDM01000004.1"/>
</dbReference>
<evidence type="ECO:0000256" key="4">
    <source>
        <dbReference type="ARBA" id="ARBA00023136"/>
    </source>
</evidence>
<dbReference type="GO" id="GO:0009403">
    <property type="term" value="P:toxin biosynthetic process"/>
    <property type="evidence" value="ECO:0007669"/>
    <property type="project" value="InterPro"/>
</dbReference>
<keyword evidence="4 5" id="KW-0472">Membrane</keyword>
<organism evidence="6 7">
    <name type="scientific">Mammaliicoccus stepanovicii</name>
    <dbReference type="NCBI Taxonomy" id="643214"/>
    <lineage>
        <taxon>Bacteria</taxon>
        <taxon>Bacillati</taxon>
        <taxon>Bacillota</taxon>
        <taxon>Bacilli</taxon>
        <taxon>Bacillales</taxon>
        <taxon>Staphylococcaceae</taxon>
        <taxon>Mammaliicoccus</taxon>
    </lineage>
</organism>
<accession>A0A239ZLC7</accession>
<evidence type="ECO:0000256" key="5">
    <source>
        <dbReference type="SAM" id="Phobius"/>
    </source>
</evidence>
<evidence type="ECO:0000313" key="6">
    <source>
        <dbReference type="EMBL" id="SNV72062.1"/>
    </source>
</evidence>
<dbReference type="AlphaFoldDB" id="A0A239ZLC7"/>
<dbReference type="GO" id="GO:0016020">
    <property type="term" value="C:membrane"/>
    <property type="evidence" value="ECO:0007669"/>
    <property type="project" value="UniProtKB-SubCell"/>
</dbReference>
<name>A0A239ZLC7_9STAP</name>
<dbReference type="KEGG" id="sste:SAMEA4384403_1682"/>
<dbReference type="EMBL" id="LT906462">
    <property type="protein sequence ID" value="SNV72062.1"/>
    <property type="molecule type" value="Genomic_DNA"/>
</dbReference>
<comment type="subcellular location">
    <subcellularLocation>
        <location evidence="1">Membrane</location>
        <topology evidence="1">Multi-pass membrane protein</topology>
    </subcellularLocation>
</comment>
<reference evidence="6 7" key="1">
    <citation type="submission" date="2017-06" db="EMBL/GenBank/DDBJ databases">
        <authorList>
            <consortium name="Pathogen Informatics"/>
        </authorList>
    </citation>
    <scope>NUCLEOTIDE SEQUENCE [LARGE SCALE GENOMIC DNA]</scope>
    <source>
        <strain evidence="6 7">NCTC13839</strain>
    </source>
</reference>
<protein>
    <submittedName>
        <fullName evidence="6">Colicin V production protein</fullName>
    </submittedName>
</protein>
<feature type="transmembrane region" description="Helical" evidence="5">
    <location>
        <begin position="116"/>
        <end position="146"/>
    </location>
</feature>
<gene>
    <name evidence="6" type="ORF">SAMEA4384403_01682</name>
</gene>
<dbReference type="InterPro" id="IPR003825">
    <property type="entry name" value="Colicin-V_CvpA"/>
</dbReference>
<evidence type="ECO:0000256" key="1">
    <source>
        <dbReference type="ARBA" id="ARBA00004141"/>
    </source>
</evidence>
<feature type="transmembrane region" description="Helical" evidence="5">
    <location>
        <begin position="76"/>
        <end position="96"/>
    </location>
</feature>
<dbReference type="Proteomes" id="UP000242084">
    <property type="component" value="Chromosome 1"/>
</dbReference>
<dbReference type="PANTHER" id="PTHR37306:SF1">
    <property type="entry name" value="COLICIN V PRODUCTION PROTEIN"/>
    <property type="match status" value="1"/>
</dbReference>